<dbReference type="InterPro" id="IPR036976">
    <property type="entry name" value="RimM_N_sf"/>
</dbReference>
<dbReference type="GO" id="GO:0005840">
    <property type="term" value="C:ribosome"/>
    <property type="evidence" value="ECO:0007669"/>
    <property type="project" value="InterPro"/>
</dbReference>
<dbReference type="InterPro" id="IPR056792">
    <property type="entry name" value="PRC_RimM"/>
</dbReference>
<keyword evidence="2 5" id="KW-0690">Ribosome biogenesis</keyword>
<keyword evidence="9" id="KW-1185">Reference proteome</keyword>
<comment type="subcellular location">
    <subcellularLocation>
        <location evidence="5">Cytoplasm</location>
    </subcellularLocation>
</comment>
<dbReference type="GO" id="GO:0043022">
    <property type="term" value="F:ribosome binding"/>
    <property type="evidence" value="ECO:0007669"/>
    <property type="project" value="InterPro"/>
</dbReference>
<organism evidence="8 9">
    <name type="scientific">Anaerosacchariphilus hominis</name>
    <dbReference type="NCBI Taxonomy" id="2763017"/>
    <lineage>
        <taxon>Bacteria</taxon>
        <taxon>Bacillati</taxon>
        <taxon>Bacillota</taxon>
        <taxon>Clostridia</taxon>
        <taxon>Lachnospirales</taxon>
        <taxon>Lachnospiraceae</taxon>
        <taxon>Anaerosacchariphilus</taxon>
    </lineage>
</organism>
<evidence type="ECO:0000256" key="3">
    <source>
        <dbReference type="ARBA" id="ARBA00022552"/>
    </source>
</evidence>
<dbReference type="Pfam" id="PF24986">
    <property type="entry name" value="PRC_RimM"/>
    <property type="match status" value="1"/>
</dbReference>
<evidence type="ECO:0000313" key="8">
    <source>
        <dbReference type="EMBL" id="MBC5659920.1"/>
    </source>
</evidence>
<dbReference type="Gene3D" id="2.40.30.60">
    <property type="entry name" value="RimM"/>
    <property type="match status" value="1"/>
</dbReference>
<evidence type="ECO:0000256" key="2">
    <source>
        <dbReference type="ARBA" id="ARBA00022517"/>
    </source>
</evidence>
<comment type="similarity">
    <text evidence="5">Belongs to the RimM family.</text>
</comment>
<sequence length="168" mass="19275">MEQYLRVGVIASTHGLKGEVKVFPTTDEPERFRKLKKVFLDTGKEYLPLKIKSVKFFKNQVILKFDEFQDINEVEKYRGKDLLIDREQALPLAENENFIVDLIDMDVYDEEEQRLGTLTDVLQTGANDVYVVETEEGKEILLPAIPSCILEVDVEAAKMIVRIPEGLL</sequence>
<dbReference type="InterPro" id="IPR009000">
    <property type="entry name" value="Transl_B-barrel_sf"/>
</dbReference>
<evidence type="ECO:0000256" key="5">
    <source>
        <dbReference type="HAMAP-Rule" id="MF_00014"/>
    </source>
</evidence>
<feature type="domain" description="RimM N-terminal" evidence="6">
    <location>
        <begin position="7"/>
        <end position="88"/>
    </location>
</feature>
<accession>A0A923RP12</accession>
<proteinExistence type="inferred from homology"/>
<dbReference type="SUPFAM" id="SSF50447">
    <property type="entry name" value="Translation proteins"/>
    <property type="match status" value="1"/>
</dbReference>
<dbReference type="PANTHER" id="PTHR33692">
    <property type="entry name" value="RIBOSOME MATURATION FACTOR RIMM"/>
    <property type="match status" value="1"/>
</dbReference>
<evidence type="ECO:0000256" key="4">
    <source>
        <dbReference type="ARBA" id="ARBA00023186"/>
    </source>
</evidence>
<dbReference type="SUPFAM" id="SSF50346">
    <property type="entry name" value="PRC-barrel domain"/>
    <property type="match status" value="1"/>
</dbReference>
<keyword evidence="1 5" id="KW-0963">Cytoplasm</keyword>
<evidence type="ECO:0000259" key="7">
    <source>
        <dbReference type="Pfam" id="PF24986"/>
    </source>
</evidence>
<evidence type="ECO:0000259" key="6">
    <source>
        <dbReference type="Pfam" id="PF01782"/>
    </source>
</evidence>
<dbReference type="HAMAP" id="MF_00014">
    <property type="entry name" value="Ribosome_mat_RimM"/>
    <property type="match status" value="1"/>
</dbReference>
<dbReference type="InterPro" id="IPR011033">
    <property type="entry name" value="PRC_barrel-like_sf"/>
</dbReference>
<protein>
    <recommendedName>
        <fullName evidence="5">Ribosome maturation factor RimM</fullName>
    </recommendedName>
</protein>
<comment type="subunit">
    <text evidence="5">Binds ribosomal protein uS19.</text>
</comment>
<dbReference type="GO" id="GO:0005737">
    <property type="term" value="C:cytoplasm"/>
    <property type="evidence" value="ECO:0007669"/>
    <property type="project" value="UniProtKB-SubCell"/>
</dbReference>
<dbReference type="GO" id="GO:0006364">
    <property type="term" value="P:rRNA processing"/>
    <property type="evidence" value="ECO:0007669"/>
    <property type="project" value="UniProtKB-UniRule"/>
</dbReference>
<dbReference type="PANTHER" id="PTHR33692:SF1">
    <property type="entry name" value="RIBOSOME MATURATION FACTOR RIMM"/>
    <property type="match status" value="1"/>
</dbReference>
<reference evidence="8" key="1">
    <citation type="submission" date="2020-08" db="EMBL/GenBank/DDBJ databases">
        <title>Genome public.</title>
        <authorList>
            <person name="Liu C."/>
            <person name="Sun Q."/>
        </authorList>
    </citation>
    <scope>NUCLEOTIDE SEQUENCE</scope>
    <source>
        <strain evidence="8">NSJ-68</strain>
    </source>
</reference>
<keyword evidence="3 5" id="KW-0698">rRNA processing</keyword>
<comment type="caution">
    <text evidence="8">The sequence shown here is derived from an EMBL/GenBank/DDBJ whole genome shotgun (WGS) entry which is preliminary data.</text>
</comment>
<dbReference type="RefSeq" id="WP_186872213.1">
    <property type="nucleotide sequence ID" value="NZ_JACOOR010000004.1"/>
</dbReference>
<dbReference type="AlphaFoldDB" id="A0A923RP12"/>
<dbReference type="Pfam" id="PF01782">
    <property type="entry name" value="RimM"/>
    <property type="match status" value="1"/>
</dbReference>
<dbReference type="GO" id="GO:0042274">
    <property type="term" value="P:ribosomal small subunit biogenesis"/>
    <property type="evidence" value="ECO:0007669"/>
    <property type="project" value="UniProtKB-UniRule"/>
</dbReference>
<gene>
    <name evidence="5 8" type="primary">rimM</name>
    <name evidence="8" type="ORF">H8S44_09060</name>
</gene>
<keyword evidence="4 5" id="KW-0143">Chaperone</keyword>
<name>A0A923RP12_9FIRM</name>
<dbReference type="Proteomes" id="UP000649345">
    <property type="component" value="Unassembled WGS sequence"/>
</dbReference>
<dbReference type="EMBL" id="JACOOR010000004">
    <property type="protein sequence ID" value="MBC5659920.1"/>
    <property type="molecule type" value="Genomic_DNA"/>
</dbReference>
<feature type="domain" description="Ribosome maturation factor RimM PRC barrel" evidence="7">
    <location>
        <begin position="100"/>
        <end position="167"/>
    </location>
</feature>
<dbReference type="NCBIfam" id="TIGR02273">
    <property type="entry name" value="16S_RimM"/>
    <property type="match status" value="1"/>
</dbReference>
<comment type="function">
    <text evidence="5">An accessory protein needed during the final step in the assembly of 30S ribosomal subunit, possibly for assembly of the head region. Essential for efficient processing of 16S rRNA. May be needed both before and after RbfA during the maturation of 16S rRNA. It has affinity for free ribosomal 30S subunits but not for 70S ribosomes.</text>
</comment>
<evidence type="ECO:0000256" key="1">
    <source>
        <dbReference type="ARBA" id="ARBA00022490"/>
    </source>
</evidence>
<comment type="domain">
    <text evidence="5">The PRC barrel domain binds ribosomal protein uS19.</text>
</comment>
<dbReference type="Gene3D" id="2.30.30.240">
    <property type="entry name" value="PRC-barrel domain"/>
    <property type="match status" value="1"/>
</dbReference>
<dbReference type="InterPro" id="IPR002676">
    <property type="entry name" value="RimM_N"/>
</dbReference>
<dbReference type="InterPro" id="IPR011961">
    <property type="entry name" value="RimM"/>
</dbReference>
<evidence type="ECO:0000313" key="9">
    <source>
        <dbReference type="Proteomes" id="UP000649345"/>
    </source>
</evidence>